<dbReference type="SUPFAM" id="SSF52540">
    <property type="entry name" value="P-loop containing nucleoside triphosphate hydrolases"/>
    <property type="match status" value="1"/>
</dbReference>
<feature type="binding site" evidence="6">
    <location>
        <begin position="208"/>
        <end position="212"/>
    </location>
    <ligand>
        <name>GTP</name>
        <dbReference type="ChEBI" id="CHEBI:37565"/>
    </ligand>
</feature>
<proteinExistence type="predicted"/>
<keyword evidence="3 7" id="KW-0460">Magnesium</keyword>
<dbReference type="Gene3D" id="1.10.400.10">
    <property type="entry name" value="GI Alpha 1, domain 2-like"/>
    <property type="match status" value="1"/>
</dbReference>
<name>A0A0N4ZB70_PARTI</name>
<dbReference type="WBParaSite" id="PTRK_0000478300.1">
    <property type="protein sequence ID" value="PTRK_0000478300.1"/>
    <property type="gene ID" value="PTRK_0000478300"/>
</dbReference>
<evidence type="ECO:0000256" key="6">
    <source>
        <dbReference type="PIRSR" id="PIRSR601019-1"/>
    </source>
</evidence>
<keyword evidence="4 6" id="KW-0342">GTP-binding</keyword>
<dbReference type="PROSITE" id="PS51882">
    <property type="entry name" value="G_ALPHA"/>
    <property type="match status" value="1"/>
</dbReference>
<sequence>MSSILCCFGQQDRDNKNNNSNPNKVMSRNPKSYKKTIKILLLGSGESGKSTFIKQMVLIHGAGEFTNDEINQYQSQIYQNIIMAMRILVSAKEKLNIEWEDKSNERYTEEIIKLASSENNKTISIQKFIEIYPKIEKLWNDNGIKLTFSKRNRYQITDNCEYFFDNINRIGSKDYIPTNQDILYCRKASRGITEHYFEIKKIPFMFIDVGGQRSQRQKWFQCFQDITAMLFMVASSEYDQVIYEDRRTNRLVESRSIFETIVNNKCLENAGIILFLNKTDILREKLPQSDIRKYFADFDGDHLKLSDVQCFIVDKFEKTRRNRYRPFFYHFTTAIDTENIRRVFRDCRETILEINLKMLNMQ</sequence>
<evidence type="ECO:0000256" key="1">
    <source>
        <dbReference type="ARBA" id="ARBA00022723"/>
    </source>
</evidence>
<keyword evidence="2 6" id="KW-0547">Nucleotide-binding</keyword>
<dbReference type="GO" id="GO:0031526">
    <property type="term" value="C:brush border membrane"/>
    <property type="evidence" value="ECO:0007669"/>
    <property type="project" value="TreeGrafter"/>
</dbReference>
<evidence type="ECO:0000313" key="8">
    <source>
        <dbReference type="Proteomes" id="UP000038045"/>
    </source>
</evidence>
<dbReference type="FunFam" id="1.10.400.10:FF:000007">
    <property type="entry name" value="Guanine nucleotide-binding protein subunit alpha"/>
    <property type="match status" value="1"/>
</dbReference>
<accession>A0A0N4ZB70</accession>
<organism evidence="8 9">
    <name type="scientific">Parastrongyloides trichosuri</name>
    <name type="common">Possum-specific nematode worm</name>
    <dbReference type="NCBI Taxonomy" id="131310"/>
    <lineage>
        <taxon>Eukaryota</taxon>
        <taxon>Metazoa</taxon>
        <taxon>Ecdysozoa</taxon>
        <taxon>Nematoda</taxon>
        <taxon>Chromadorea</taxon>
        <taxon>Rhabditida</taxon>
        <taxon>Tylenchina</taxon>
        <taxon>Panagrolaimomorpha</taxon>
        <taxon>Strongyloidoidea</taxon>
        <taxon>Strongyloididae</taxon>
        <taxon>Parastrongyloides</taxon>
    </lineage>
</organism>
<feature type="binding site" evidence="6">
    <location>
        <begin position="46"/>
        <end position="51"/>
    </location>
    <ligand>
        <name>GTP</name>
        <dbReference type="ChEBI" id="CHEBI:37565"/>
    </ligand>
</feature>
<keyword evidence="8" id="KW-1185">Reference proteome</keyword>
<dbReference type="FunFam" id="3.40.50.300:FF:000754">
    <property type="entry name" value="Guanine nucleotide-binding protein subunit alpha-13"/>
    <property type="match status" value="1"/>
</dbReference>
<dbReference type="GO" id="GO:0005525">
    <property type="term" value="F:GTP binding"/>
    <property type="evidence" value="ECO:0007669"/>
    <property type="project" value="UniProtKB-KW"/>
</dbReference>
<dbReference type="InterPro" id="IPR027417">
    <property type="entry name" value="P-loop_NTPase"/>
</dbReference>
<protein>
    <submittedName>
        <fullName evidence="9">Guanine nucleotide-binding protein subunit alpha</fullName>
    </submittedName>
</protein>
<dbReference type="InterPro" id="IPR000469">
    <property type="entry name" value="Gprotein_alpha_12/13"/>
</dbReference>
<dbReference type="InterPro" id="IPR011025">
    <property type="entry name" value="GproteinA_insert"/>
</dbReference>
<dbReference type="GO" id="GO:0031752">
    <property type="term" value="F:D5 dopamine receptor binding"/>
    <property type="evidence" value="ECO:0007669"/>
    <property type="project" value="TreeGrafter"/>
</dbReference>
<dbReference type="GO" id="GO:0003924">
    <property type="term" value="F:GTPase activity"/>
    <property type="evidence" value="ECO:0007669"/>
    <property type="project" value="InterPro"/>
</dbReference>
<dbReference type="AlphaFoldDB" id="A0A0N4ZB70"/>
<evidence type="ECO:0000256" key="3">
    <source>
        <dbReference type="ARBA" id="ARBA00022842"/>
    </source>
</evidence>
<evidence type="ECO:0000256" key="5">
    <source>
        <dbReference type="ARBA" id="ARBA00023224"/>
    </source>
</evidence>
<feature type="binding site" evidence="7">
    <location>
        <position position="50"/>
    </location>
    <ligand>
        <name>Mg(2+)</name>
        <dbReference type="ChEBI" id="CHEBI:18420"/>
    </ligand>
</feature>
<keyword evidence="5" id="KW-0807">Transducer</keyword>
<evidence type="ECO:0000256" key="2">
    <source>
        <dbReference type="ARBA" id="ARBA00022741"/>
    </source>
</evidence>
<dbReference type="Proteomes" id="UP000038045">
    <property type="component" value="Unplaced"/>
</dbReference>
<dbReference type="PANTHER" id="PTHR10218">
    <property type="entry name" value="GTP-BINDING PROTEIN ALPHA SUBUNIT"/>
    <property type="match status" value="1"/>
</dbReference>
<reference evidence="9" key="1">
    <citation type="submission" date="2017-02" db="UniProtKB">
        <authorList>
            <consortium name="WormBaseParasite"/>
        </authorList>
    </citation>
    <scope>IDENTIFICATION</scope>
</reference>
<feature type="binding site" evidence="7">
    <location>
        <position position="189"/>
    </location>
    <ligand>
        <name>Mg(2+)</name>
        <dbReference type="ChEBI" id="CHEBI:18420"/>
    </ligand>
</feature>
<dbReference type="GO" id="GO:0046872">
    <property type="term" value="F:metal ion binding"/>
    <property type="evidence" value="ECO:0007669"/>
    <property type="project" value="UniProtKB-KW"/>
</dbReference>
<dbReference type="GO" id="GO:0005834">
    <property type="term" value="C:heterotrimeric G-protein complex"/>
    <property type="evidence" value="ECO:0007669"/>
    <property type="project" value="TreeGrafter"/>
</dbReference>
<evidence type="ECO:0000256" key="7">
    <source>
        <dbReference type="PIRSR" id="PIRSR601019-2"/>
    </source>
</evidence>
<dbReference type="PRINTS" id="PR00440">
    <property type="entry name" value="GPROTEINA12"/>
</dbReference>
<dbReference type="GO" id="GO:0032502">
    <property type="term" value="P:developmental process"/>
    <property type="evidence" value="ECO:0007669"/>
    <property type="project" value="UniProtKB-ARBA"/>
</dbReference>
<dbReference type="GO" id="GO:0007188">
    <property type="term" value="P:adenylate cyclase-modulating G protein-coupled receptor signaling pathway"/>
    <property type="evidence" value="ECO:0007669"/>
    <property type="project" value="TreeGrafter"/>
</dbReference>
<evidence type="ECO:0000313" key="9">
    <source>
        <dbReference type="WBParaSite" id="PTRK_0000478300.1"/>
    </source>
</evidence>
<dbReference type="SUPFAM" id="SSF47895">
    <property type="entry name" value="Transducin (alpha subunit), insertion domain"/>
    <property type="match status" value="1"/>
</dbReference>
<dbReference type="PANTHER" id="PTHR10218:SF360">
    <property type="entry name" value="GUANINE NUCLEOTIDE-BINDING PROTEIN SUBUNIT ALPHA HOMOLOG"/>
    <property type="match status" value="1"/>
</dbReference>
<dbReference type="PRINTS" id="PR00318">
    <property type="entry name" value="GPROTEINA"/>
</dbReference>
<dbReference type="GO" id="GO:0031683">
    <property type="term" value="F:G-protein beta/gamma-subunit complex binding"/>
    <property type="evidence" value="ECO:0007669"/>
    <property type="project" value="InterPro"/>
</dbReference>
<dbReference type="CDD" id="cd00066">
    <property type="entry name" value="G-alpha"/>
    <property type="match status" value="1"/>
</dbReference>
<dbReference type="Pfam" id="PF00503">
    <property type="entry name" value="G-alpha"/>
    <property type="match status" value="1"/>
</dbReference>
<feature type="binding site" evidence="6">
    <location>
        <position position="334"/>
    </location>
    <ligand>
        <name>GTP</name>
        <dbReference type="ChEBI" id="CHEBI:37565"/>
    </ligand>
</feature>
<feature type="binding site" evidence="6">
    <location>
        <begin position="277"/>
        <end position="280"/>
    </location>
    <ligand>
        <name>GTP</name>
        <dbReference type="ChEBI" id="CHEBI:37565"/>
    </ligand>
</feature>
<dbReference type="GO" id="GO:0007266">
    <property type="term" value="P:Rho protein signal transduction"/>
    <property type="evidence" value="ECO:0007669"/>
    <property type="project" value="InterPro"/>
</dbReference>
<dbReference type="GO" id="GO:0005737">
    <property type="term" value="C:cytoplasm"/>
    <property type="evidence" value="ECO:0007669"/>
    <property type="project" value="TreeGrafter"/>
</dbReference>
<dbReference type="InterPro" id="IPR001019">
    <property type="entry name" value="Gprotein_alpha_su"/>
</dbReference>
<dbReference type="STRING" id="131310.A0A0N4ZB70"/>
<keyword evidence="1 7" id="KW-0479">Metal-binding</keyword>
<evidence type="ECO:0000256" key="4">
    <source>
        <dbReference type="ARBA" id="ARBA00023134"/>
    </source>
</evidence>
<dbReference type="SMART" id="SM00275">
    <property type="entry name" value="G_alpha"/>
    <property type="match status" value="1"/>
</dbReference>
<dbReference type="Gene3D" id="3.40.50.300">
    <property type="entry name" value="P-loop containing nucleotide triphosphate hydrolases"/>
    <property type="match status" value="1"/>
</dbReference>